<dbReference type="Proteomes" id="UP000632195">
    <property type="component" value="Unassembled WGS sequence"/>
</dbReference>
<evidence type="ECO:0000313" key="2">
    <source>
        <dbReference type="Proteomes" id="UP000632195"/>
    </source>
</evidence>
<gene>
    <name evidence="1" type="ORF">GCM10007108_16490</name>
</gene>
<reference evidence="1" key="2">
    <citation type="submission" date="2022-09" db="EMBL/GenBank/DDBJ databases">
        <authorList>
            <person name="Sun Q."/>
            <person name="Ohkuma M."/>
        </authorList>
    </citation>
    <scope>NUCLEOTIDE SEQUENCE</scope>
    <source>
        <strain evidence="1">JCM 13583</strain>
    </source>
</reference>
<dbReference type="RefSeq" id="WP_188681812.1">
    <property type="nucleotide sequence ID" value="NZ_BMNY01000003.1"/>
</dbReference>
<dbReference type="AlphaFoldDB" id="A0AA37FA09"/>
<proteinExistence type="predicted"/>
<name>A0AA37FA09_9ARCH</name>
<keyword evidence="2" id="KW-1185">Reference proteome</keyword>
<comment type="caution">
    <text evidence="1">The sequence shown here is derived from an EMBL/GenBank/DDBJ whole genome shotgun (WGS) entry which is preliminary data.</text>
</comment>
<organism evidence="1 2">
    <name type="scientific">Thermogymnomonas acidicola</name>
    <dbReference type="NCBI Taxonomy" id="399579"/>
    <lineage>
        <taxon>Archaea</taxon>
        <taxon>Methanobacteriati</taxon>
        <taxon>Thermoplasmatota</taxon>
        <taxon>Thermoplasmata</taxon>
        <taxon>Thermoplasmatales</taxon>
        <taxon>Thermogymnomonas</taxon>
    </lineage>
</organism>
<reference evidence="1" key="1">
    <citation type="journal article" date="2014" name="Int. J. Syst. Evol. Microbiol.">
        <title>Complete genome sequence of Corynebacterium casei LMG S-19264T (=DSM 44701T), isolated from a smear-ripened cheese.</title>
        <authorList>
            <consortium name="US DOE Joint Genome Institute (JGI-PGF)"/>
            <person name="Walter F."/>
            <person name="Albersmeier A."/>
            <person name="Kalinowski J."/>
            <person name="Ruckert C."/>
        </authorList>
    </citation>
    <scope>NUCLEOTIDE SEQUENCE</scope>
    <source>
        <strain evidence="1">JCM 13583</strain>
    </source>
</reference>
<protein>
    <submittedName>
        <fullName evidence="1">Uncharacterized protein</fullName>
    </submittedName>
</protein>
<dbReference type="EMBL" id="BMNY01000003">
    <property type="protein sequence ID" value="GGM78996.1"/>
    <property type="molecule type" value="Genomic_DNA"/>
</dbReference>
<accession>A0AA37FA09</accession>
<sequence length="59" mass="7003">MSGLRILMEELICDIEFDQDGDMYYARLRTEMGGLREYSGRTFEEVLNQVMLELEEEFS</sequence>
<evidence type="ECO:0000313" key="1">
    <source>
        <dbReference type="EMBL" id="GGM78996.1"/>
    </source>
</evidence>